<comment type="pathway">
    <text evidence="6">tRNA modification; N(7)-methylguanine-tRNA biosynthesis.</text>
</comment>
<keyword evidence="4 6" id="KW-0677">Repeat</keyword>
<dbReference type="Proteomes" id="UP000222788">
    <property type="component" value="Unassembled WGS sequence"/>
</dbReference>
<dbReference type="InterPro" id="IPR001680">
    <property type="entry name" value="WD40_rpt"/>
</dbReference>
<gene>
    <name evidence="9" type="primary">trm82</name>
    <name evidence="9" type="ORF">CFIMG_006688RA</name>
</gene>
<protein>
    <submittedName>
        <fullName evidence="9">tRNA (Guanine-N(7)-)-methyltransferase non-catalytic subunit trm82</fullName>
    </submittedName>
</protein>
<dbReference type="OrthoDB" id="339900at2759"/>
<dbReference type="PROSITE" id="PS50082">
    <property type="entry name" value="WD_REPEATS_2"/>
    <property type="match status" value="1"/>
</dbReference>
<comment type="subcellular location">
    <subcellularLocation>
        <location evidence="1 6">Nucleus</location>
    </subcellularLocation>
</comment>
<dbReference type="SMART" id="SM00320">
    <property type="entry name" value="WD40"/>
    <property type="match status" value="3"/>
</dbReference>
<evidence type="ECO:0000256" key="7">
    <source>
        <dbReference type="PROSITE-ProRule" id="PRU00221"/>
    </source>
</evidence>
<dbReference type="InterPro" id="IPR028884">
    <property type="entry name" value="Trm82"/>
</dbReference>
<dbReference type="EMBL" id="APWK03000148">
    <property type="protein sequence ID" value="PHH50114.1"/>
    <property type="molecule type" value="Genomic_DNA"/>
</dbReference>
<evidence type="ECO:0000256" key="1">
    <source>
        <dbReference type="ARBA" id="ARBA00004123"/>
    </source>
</evidence>
<reference evidence="9 10" key="2">
    <citation type="journal article" date="2013" name="IMA Fungus">
        <title>IMA Genome-F 1: Ceratocystis fimbriata: Draft nuclear genome sequence for the plant pathogen, Ceratocystis fimbriata.</title>
        <authorList>
            <person name="Wilken P.M."/>
            <person name="Steenkamp E.T."/>
            <person name="Wingfield M.J."/>
            <person name="de Beer Z.W."/>
            <person name="Wingfield B.D."/>
        </authorList>
    </citation>
    <scope>NUCLEOTIDE SEQUENCE [LARGE SCALE GENOMIC DNA]</scope>
    <source>
        <strain evidence="9 10">CBS 114723</strain>
    </source>
</reference>
<keyword evidence="2 6" id="KW-0853">WD repeat</keyword>
<dbReference type="PANTHER" id="PTHR16288:SF0">
    <property type="entry name" value="TRNA (GUANINE-N(7)-)-METHYLTRANSFERASE NON-CATALYTIC SUBUNIT WDR4"/>
    <property type="match status" value="1"/>
</dbReference>
<proteinExistence type="inferred from homology"/>
<dbReference type="AlphaFoldDB" id="A0A2C5WWW8"/>
<reference evidence="9 10" key="1">
    <citation type="journal article" date="2013" name="Fungal Biol.">
        <title>Analysis of microsatellite markers in the genome of the plant pathogen Ceratocystis fimbriata.</title>
        <authorList>
            <person name="Simpson M.C."/>
            <person name="Wilken P.M."/>
            <person name="Coetzee M.P."/>
            <person name="Wingfield M.J."/>
            <person name="Wingfield B.D."/>
        </authorList>
    </citation>
    <scope>NUCLEOTIDE SEQUENCE [LARGE SCALE GENOMIC DNA]</scope>
    <source>
        <strain evidence="9 10">CBS 114723</strain>
    </source>
</reference>
<dbReference type="PANTHER" id="PTHR16288">
    <property type="entry name" value="WD40 REPEAT PROTEIN 4"/>
    <property type="match status" value="1"/>
</dbReference>
<evidence type="ECO:0000256" key="6">
    <source>
        <dbReference type="HAMAP-Rule" id="MF_03056"/>
    </source>
</evidence>
<name>A0A2C5WWW8_9PEZI</name>
<dbReference type="GO" id="GO:0106004">
    <property type="term" value="P:tRNA (guanine-N7)-methylation"/>
    <property type="evidence" value="ECO:0007669"/>
    <property type="project" value="UniProtKB-UniRule"/>
</dbReference>
<dbReference type="HAMAP" id="MF_03056">
    <property type="entry name" value="TRM82"/>
    <property type="match status" value="1"/>
</dbReference>
<dbReference type="GO" id="GO:0005634">
    <property type="term" value="C:nucleus"/>
    <property type="evidence" value="ECO:0007669"/>
    <property type="project" value="UniProtKB-SubCell"/>
</dbReference>
<dbReference type="UniPathway" id="UPA00989"/>
<comment type="function">
    <text evidence="6">Required for the formation of N(7)-methylguanine at position 46 (m7G46) in tRNA. In the complex, it is required to stabilize and induce conformational changes of the catalytic subunit.</text>
</comment>
<comment type="similarity">
    <text evidence="6">Belongs to the WD repeat TRM82 family.</text>
</comment>
<keyword evidence="9" id="KW-0808">Transferase</keyword>
<evidence type="ECO:0000256" key="4">
    <source>
        <dbReference type="ARBA" id="ARBA00022737"/>
    </source>
</evidence>
<comment type="caution">
    <text evidence="9">The sequence shown here is derived from an EMBL/GenBank/DDBJ whole genome shotgun (WGS) entry which is preliminary data.</text>
</comment>
<evidence type="ECO:0000256" key="8">
    <source>
        <dbReference type="SAM" id="MobiDB-lite"/>
    </source>
</evidence>
<keyword evidence="9" id="KW-0489">Methyltransferase</keyword>
<evidence type="ECO:0000313" key="9">
    <source>
        <dbReference type="EMBL" id="PHH50114.1"/>
    </source>
</evidence>
<feature type="repeat" description="WD" evidence="7">
    <location>
        <begin position="353"/>
        <end position="395"/>
    </location>
</feature>
<dbReference type="Gene3D" id="2.130.10.10">
    <property type="entry name" value="YVTN repeat-like/Quinoprotein amine dehydrogenase"/>
    <property type="match status" value="1"/>
</dbReference>
<accession>A0A2C5WWW8</accession>
<dbReference type="InterPro" id="IPR015943">
    <property type="entry name" value="WD40/YVTN_repeat-like_dom_sf"/>
</dbReference>
<dbReference type="GO" id="GO:0008168">
    <property type="term" value="F:methyltransferase activity"/>
    <property type="evidence" value="ECO:0007669"/>
    <property type="project" value="UniProtKB-KW"/>
</dbReference>
<dbReference type="GO" id="GO:0043527">
    <property type="term" value="C:tRNA methyltransferase complex"/>
    <property type="evidence" value="ECO:0007669"/>
    <property type="project" value="TreeGrafter"/>
</dbReference>
<evidence type="ECO:0000256" key="3">
    <source>
        <dbReference type="ARBA" id="ARBA00022694"/>
    </source>
</evidence>
<dbReference type="GO" id="GO:0005829">
    <property type="term" value="C:cytosol"/>
    <property type="evidence" value="ECO:0007669"/>
    <property type="project" value="TreeGrafter"/>
</dbReference>
<feature type="region of interest" description="Disordered" evidence="8">
    <location>
        <begin position="53"/>
        <end position="113"/>
    </location>
</feature>
<dbReference type="SUPFAM" id="SSF75011">
    <property type="entry name" value="3-carboxy-cis,cis-mucoante lactonizing enzyme"/>
    <property type="match status" value="1"/>
</dbReference>
<evidence type="ECO:0000313" key="10">
    <source>
        <dbReference type="Proteomes" id="UP000222788"/>
    </source>
</evidence>
<keyword evidence="5 6" id="KW-0539">Nucleus</keyword>
<keyword evidence="10" id="KW-1185">Reference proteome</keyword>
<evidence type="ECO:0000256" key="2">
    <source>
        <dbReference type="ARBA" id="ARBA00022574"/>
    </source>
</evidence>
<dbReference type="STRING" id="1035309.A0A2C5WWW8"/>
<organism evidence="9 10">
    <name type="scientific">Ceratocystis fimbriata CBS 114723</name>
    <dbReference type="NCBI Taxonomy" id="1035309"/>
    <lineage>
        <taxon>Eukaryota</taxon>
        <taxon>Fungi</taxon>
        <taxon>Dikarya</taxon>
        <taxon>Ascomycota</taxon>
        <taxon>Pezizomycotina</taxon>
        <taxon>Sordariomycetes</taxon>
        <taxon>Hypocreomycetidae</taxon>
        <taxon>Microascales</taxon>
        <taxon>Ceratocystidaceae</taxon>
        <taxon>Ceratocystis</taxon>
    </lineage>
</organism>
<sequence length="542" mass="58865">MAEKTVSKLPYSYLFNSHSNGVIFAVRGGQIISFMTSGGPSISRWTHPDQLKMTEAEPVSAKRSSSQINQKEAPEVAKETTENLERSTKRQRTEEPESKAAEEGSKEAGIIDDGQSETAEIATLMTANEQKKNKKNKPQTAVQQDKPIITLLSVTSDGKHVVAVSGHDKTIWVFEHDGRGKLMQRSKRTMPKRPCGIALAQDERTIIAADKFGDVYALPLLPSDAVAKGPTLTLAVKHKRETPAATPLTVHSAGNLRALEAQKRHMAERQKQQEQERAAVVAAARSAGVDAPEAPMFEHSLVLGHVSMLTDVIVARGSSQNQSPREFIITADRDEHIRVSRAPPHAYVIEGFCLAHKDFVSTLAIDENRPEIMVSAGGDAEVFVWDWQNSELLSRTEILSVAKEHFGAEKIAVSKIVAAAGQFFTICEGIPAMFILTLEGKTLSTPSTIPLPGNPLGIAIVDASHVLVSIDGHGLTSIVKSGITWAVNSGDFEDSNADAEAPEVTDTEKQKLLYTVESMRKKVVDFLASQEPNAEDLSIAET</sequence>
<feature type="compositionally biased region" description="Basic and acidic residues" evidence="8">
    <location>
        <begin position="72"/>
        <end position="106"/>
    </location>
</feature>
<keyword evidence="3 6" id="KW-0819">tRNA processing</keyword>
<evidence type="ECO:0000256" key="5">
    <source>
        <dbReference type="ARBA" id="ARBA00023242"/>
    </source>
</evidence>